<organism evidence="1 2">
    <name type="scientific">Oleiphilus messinensis</name>
    <dbReference type="NCBI Taxonomy" id="141451"/>
    <lineage>
        <taxon>Bacteria</taxon>
        <taxon>Pseudomonadati</taxon>
        <taxon>Pseudomonadota</taxon>
        <taxon>Gammaproteobacteria</taxon>
        <taxon>Oceanospirillales</taxon>
        <taxon>Oleiphilaceae</taxon>
        <taxon>Oleiphilus</taxon>
    </lineage>
</organism>
<keyword evidence="2" id="KW-1185">Reference proteome</keyword>
<dbReference type="EMBL" id="CP021425">
    <property type="protein sequence ID" value="ARU58029.1"/>
    <property type="molecule type" value="Genomic_DNA"/>
</dbReference>
<sequence>MNTRNHRQIRAMKRYARALHLQFEEAAMRWCEIGLAARWAEQN</sequence>
<evidence type="ECO:0000313" key="1">
    <source>
        <dbReference type="EMBL" id="ARU58029.1"/>
    </source>
</evidence>
<evidence type="ECO:0000313" key="2">
    <source>
        <dbReference type="Proteomes" id="UP000196027"/>
    </source>
</evidence>
<protein>
    <submittedName>
        <fullName evidence="1">Uncharacterized protein</fullName>
    </submittedName>
</protein>
<proteinExistence type="predicted"/>
<dbReference type="Proteomes" id="UP000196027">
    <property type="component" value="Chromosome"/>
</dbReference>
<gene>
    <name evidence="1" type="ORF">OLMES_4010</name>
</gene>
<dbReference type="AlphaFoldDB" id="A0A1Y0ID15"/>
<dbReference type="KEGG" id="ome:OLMES_4010"/>
<dbReference type="RefSeq" id="WP_269767726.1">
    <property type="nucleotide sequence ID" value="NZ_CP021425.1"/>
</dbReference>
<name>A0A1Y0ID15_9GAMM</name>
<accession>A0A1Y0ID15</accession>
<reference evidence="1 2" key="1">
    <citation type="submission" date="2017-05" db="EMBL/GenBank/DDBJ databases">
        <title>Genomic insights into alkan degradation activity of Oleiphilus messinensis.</title>
        <authorList>
            <person name="Kozyavkin S.A."/>
            <person name="Slesarev A.I."/>
            <person name="Golyshin P.N."/>
            <person name="Korzhenkov A."/>
            <person name="Golyshina O.N."/>
            <person name="Toshchakov S.V."/>
        </authorList>
    </citation>
    <scope>NUCLEOTIDE SEQUENCE [LARGE SCALE GENOMIC DNA]</scope>
    <source>
        <strain evidence="1 2">ME102</strain>
    </source>
</reference>